<sequence length="306" mass="33727">MATILITGFAGGLARRVARRLLDAGHAVVGVDYRDAPAMDGVTLYRASYDKTAIEDVFRKHAFSAVLHLGRVGNLSKQVERRFELNVLGTQKILTLCRAHGVATLVVLSTFHIYGAHPRNHTPISEQDPLRAGYDFPQIADAIQLDNMASTWVYQYPEVRVVVLRPVNVVGPTIKNSMSTLLRLPRVPYLAGFNPMMQFVHEDDLAAAVEAAMHGSARGVFNVAGSDVIPWRTALDLAELKTFPIPGSLVSLYLRTISAFPGYLVNFFKYPCVITDQEFRRTFGWQPVVGARETLRSITGATSDLG</sequence>
<dbReference type="SUPFAM" id="SSF51735">
    <property type="entry name" value="NAD(P)-binding Rossmann-fold domains"/>
    <property type="match status" value="1"/>
</dbReference>
<dbReference type="STRING" id="1192034.CAP_3195"/>
<comment type="caution">
    <text evidence="2">The sequence shown here is derived from an EMBL/GenBank/DDBJ whole genome shotgun (WGS) entry which is preliminary data.</text>
</comment>
<protein>
    <recommendedName>
        <fullName evidence="1">NAD-dependent epimerase/dehydratase domain-containing protein</fullName>
    </recommendedName>
</protein>
<dbReference type="PANTHER" id="PTHR43245">
    <property type="entry name" value="BIFUNCTIONAL POLYMYXIN RESISTANCE PROTEIN ARNA"/>
    <property type="match status" value="1"/>
</dbReference>
<dbReference type="Proteomes" id="UP000019678">
    <property type="component" value="Unassembled WGS sequence"/>
</dbReference>
<dbReference type="InterPro" id="IPR036291">
    <property type="entry name" value="NAD(P)-bd_dom_sf"/>
</dbReference>
<evidence type="ECO:0000259" key="1">
    <source>
        <dbReference type="Pfam" id="PF01370"/>
    </source>
</evidence>
<name>A0A017T884_9BACT</name>
<dbReference type="RefSeq" id="WP_052375393.1">
    <property type="nucleotide sequence ID" value="NZ_ASRX01000023.1"/>
</dbReference>
<dbReference type="PANTHER" id="PTHR43245:SF52">
    <property type="entry name" value="NAD-DEPENDENT EPIMERASE_DEHYDRATASE"/>
    <property type="match status" value="1"/>
</dbReference>
<accession>A0A017T884</accession>
<evidence type="ECO:0000313" key="2">
    <source>
        <dbReference type="EMBL" id="EYF05468.1"/>
    </source>
</evidence>
<organism evidence="2 3">
    <name type="scientific">Chondromyces apiculatus DSM 436</name>
    <dbReference type="NCBI Taxonomy" id="1192034"/>
    <lineage>
        <taxon>Bacteria</taxon>
        <taxon>Pseudomonadati</taxon>
        <taxon>Myxococcota</taxon>
        <taxon>Polyangia</taxon>
        <taxon>Polyangiales</taxon>
        <taxon>Polyangiaceae</taxon>
        <taxon>Chondromyces</taxon>
    </lineage>
</organism>
<dbReference type="Gene3D" id="3.40.50.720">
    <property type="entry name" value="NAD(P)-binding Rossmann-like Domain"/>
    <property type="match status" value="1"/>
</dbReference>
<gene>
    <name evidence="2" type="ORF">CAP_3195</name>
</gene>
<evidence type="ECO:0000313" key="3">
    <source>
        <dbReference type="Proteomes" id="UP000019678"/>
    </source>
</evidence>
<feature type="domain" description="NAD-dependent epimerase/dehydratase" evidence="1">
    <location>
        <begin position="4"/>
        <end position="224"/>
    </location>
</feature>
<reference evidence="2 3" key="1">
    <citation type="submission" date="2013-05" db="EMBL/GenBank/DDBJ databases">
        <title>Genome assembly of Chondromyces apiculatus DSM 436.</title>
        <authorList>
            <person name="Sharma G."/>
            <person name="Khatri I."/>
            <person name="Kaur C."/>
            <person name="Mayilraj S."/>
            <person name="Subramanian S."/>
        </authorList>
    </citation>
    <scope>NUCLEOTIDE SEQUENCE [LARGE SCALE GENOMIC DNA]</scope>
    <source>
        <strain evidence="2 3">DSM 436</strain>
    </source>
</reference>
<dbReference type="InterPro" id="IPR050177">
    <property type="entry name" value="Lipid_A_modif_metabolic_enz"/>
</dbReference>
<keyword evidence="3" id="KW-1185">Reference proteome</keyword>
<dbReference type="EMBL" id="ASRX01000023">
    <property type="protein sequence ID" value="EYF05468.1"/>
    <property type="molecule type" value="Genomic_DNA"/>
</dbReference>
<proteinExistence type="predicted"/>
<dbReference type="AlphaFoldDB" id="A0A017T884"/>
<dbReference type="Pfam" id="PF01370">
    <property type="entry name" value="Epimerase"/>
    <property type="match status" value="1"/>
</dbReference>
<dbReference type="eggNOG" id="COG0451">
    <property type="taxonomic scope" value="Bacteria"/>
</dbReference>
<dbReference type="InterPro" id="IPR001509">
    <property type="entry name" value="Epimerase_deHydtase"/>
</dbReference>